<organism evidence="3 4">
    <name type="scientific">Zongyangia hominis</name>
    <dbReference type="NCBI Taxonomy" id="2763677"/>
    <lineage>
        <taxon>Bacteria</taxon>
        <taxon>Bacillati</taxon>
        <taxon>Bacillota</taxon>
        <taxon>Clostridia</taxon>
        <taxon>Eubacteriales</taxon>
        <taxon>Oscillospiraceae</taxon>
        <taxon>Zongyangia</taxon>
    </lineage>
</organism>
<comment type="caution">
    <text evidence="3">The sequence shown here is derived from an EMBL/GenBank/DDBJ whole genome shotgun (WGS) entry which is preliminary data.</text>
</comment>
<name>A0A926IBM5_9FIRM</name>
<comment type="function">
    <text evidence="2">One of several proteins that assist in the late maturation steps of the functional core of the 30S ribosomal subunit. Associates with free 30S ribosomal subunits (but not with 30S subunits that are part of 70S ribosomes or polysomes). Required for efficient processing of 16S rRNA. May interact with the 5'-terminal helix region of 16S rRNA.</text>
</comment>
<evidence type="ECO:0000313" key="4">
    <source>
        <dbReference type="Proteomes" id="UP000660861"/>
    </source>
</evidence>
<keyword evidence="2" id="KW-0963">Cytoplasm</keyword>
<dbReference type="PANTHER" id="PTHR33515">
    <property type="entry name" value="RIBOSOME-BINDING FACTOR A, CHLOROPLASTIC-RELATED"/>
    <property type="match status" value="1"/>
</dbReference>
<evidence type="ECO:0000256" key="1">
    <source>
        <dbReference type="ARBA" id="ARBA00022517"/>
    </source>
</evidence>
<proteinExistence type="inferred from homology"/>
<dbReference type="GO" id="GO:0005829">
    <property type="term" value="C:cytosol"/>
    <property type="evidence" value="ECO:0007669"/>
    <property type="project" value="TreeGrafter"/>
</dbReference>
<comment type="similarity">
    <text evidence="2">Belongs to the RbfA family.</text>
</comment>
<evidence type="ECO:0000313" key="3">
    <source>
        <dbReference type="EMBL" id="MBC8570438.1"/>
    </source>
</evidence>
<dbReference type="Gene3D" id="3.30.300.20">
    <property type="match status" value="1"/>
</dbReference>
<dbReference type="GO" id="GO:0043024">
    <property type="term" value="F:ribosomal small subunit binding"/>
    <property type="evidence" value="ECO:0007669"/>
    <property type="project" value="TreeGrafter"/>
</dbReference>
<dbReference type="EMBL" id="JACRTC010000003">
    <property type="protein sequence ID" value="MBC8570438.1"/>
    <property type="molecule type" value="Genomic_DNA"/>
</dbReference>
<gene>
    <name evidence="2 3" type="primary">rbfA</name>
    <name evidence="3" type="ORF">H8709_06290</name>
</gene>
<dbReference type="RefSeq" id="WP_262397534.1">
    <property type="nucleotide sequence ID" value="NZ_JACRTC010000003.1"/>
</dbReference>
<dbReference type="InterPro" id="IPR000238">
    <property type="entry name" value="RbfA"/>
</dbReference>
<comment type="subunit">
    <text evidence="2">Monomer. Binds 30S ribosomal subunits, but not 50S ribosomal subunits or 70S ribosomes.</text>
</comment>
<dbReference type="SUPFAM" id="SSF89919">
    <property type="entry name" value="Ribosome-binding factor A, RbfA"/>
    <property type="match status" value="1"/>
</dbReference>
<dbReference type="GO" id="GO:0030490">
    <property type="term" value="P:maturation of SSU-rRNA"/>
    <property type="evidence" value="ECO:0007669"/>
    <property type="project" value="UniProtKB-UniRule"/>
</dbReference>
<comment type="subcellular location">
    <subcellularLocation>
        <location evidence="2">Cytoplasm</location>
    </subcellularLocation>
</comment>
<evidence type="ECO:0000256" key="2">
    <source>
        <dbReference type="HAMAP-Rule" id="MF_00003"/>
    </source>
</evidence>
<dbReference type="PANTHER" id="PTHR33515:SF1">
    <property type="entry name" value="RIBOSOME-BINDING FACTOR A, CHLOROPLASTIC-RELATED"/>
    <property type="match status" value="1"/>
</dbReference>
<accession>A0A926IBM5</accession>
<dbReference type="InterPro" id="IPR020053">
    <property type="entry name" value="Ribosome-bd_factorA_CS"/>
</dbReference>
<dbReference type="PROSITE" id="PS01319">
    <property type="entry name" value="RBFA"/>
    <property type="match status" value="1"/>
</dbReference>
<dbReference type="NCBIfam" id="TIGR00082">
    <property type="entry name" value="rbfA"/>
    <property type="match status" value="1"/>
</dbReference>
<dbReference type="InterPro" id="IPR015946">
    <property type="entry name" value="KH_dom-like_a/b"/>
</dbReference>
<keyword evidence="1 2" id="KW-0690">Ribosome biogenesis</keyword>
<sequence>MAGFKVDRISEDVKRELTDILRSLKDPRISGLITIVRTEMSGDMSQVKVYVSSMDGIEGAKEAVKGLKSAAGYIRREINHRLKLRASPEFKFIADDSIEHSAHISTLLKDLDEK</sequence>
<dbReference type="InterPro" id="IPR023799">
    <property type="entry name" value="RbfA_dom_sf"/>
</dbReference>
<dbReference type="AlphaFoldDB" id="A0A926IBM5"/>
<protein>
    <recommendedName>
        <fullName evidence="2">Ribosome-binding factor A</fullName>
    </recommendedName>
</protein>
<dbReference type="HAMAP" id="MF_00003">
    <property type="entry name" value="RbfA"/>
    <property type="match status" value="1"/>
</dbReference>
<dbReference type="Proteomes" id="UP000660861">
    <property type="component" value="Unassembled WGS sequence"/>
</dbReference>
<reference evidence="3" key="1">
    <citation type="submission" date="2020-08" db="EMBL/GenBank/DDBJ databases">
        <title>Genome public.</title>
        <authorList>
            <person name="Liu C."/>
            <person name="Sun Q."/>
        </authorList>
    </citation>
    <scope>NUCLEOTIDE SEQUENCE</scope>
    <source>
        <strain evidence="3">NSJ-54</strain>
    </source>
</reference>
<dbReference type="Pfam" id="PF02033">
    <property type="entry name" value="RBFA"/>
    <property type="match status" value="1"/>
</dbReference>
<keyword evidence="4" id="KW-1185">Reference proteome</keyword>